<feature type="compositionally biased region" description="Pro residues" evidence="1">
    <location>
        <begin position="1"/>
        <end position="22"/>
    </location>
</feature>
<reference evidence="2 3" key="1">
    <citation type="journal article" date="2016" name="Mol. Biol. Evol.">
        <title>Comparative Genomics of Early-Diverging Mushroom-Forming Fungi Provides Insights into the Origins of Lignocellulose Decay Capabilities.</title>
        <authorList>
            <person name="Nagy L.G."/>
            <person name="Riley R."/>
            <person name="Tritt A."/>
            <person name="Adam C."/>
            <person name="Daum C."/>
            <person name="Floudas D."/>
            <person name="Sun H."/>
            <person name="Yadav J.S."/>
            <person name="Pangilinan J."/>
            <person name="Larsson K.H."/>
            <person name="Matsuura K."/>
            <person name="Barry K."/>
            <person name="Labutti K."/>
            <person name="Kuo R."/>
            <person name="Ohm R.A."/>
            <person name="Bhattacharya S.S."/>
            <person name="Shirouzu T."/>
            <person name="Yoshinaga Y."/>
            <person name="Martin F.M."/>
            <person name="Grigoriev I.V."/>
            <person name="Hibbett D.S."/>
        </authorList>
    </citation>
    <scope>NUCLEOTIDE SEQUENCE [LARGE SCALE GENOMIC DNA]</scope>
    <source>
        <strain evidence="2 3">HHB14362 ss-1</strain>
    </source>
</reference>
<evidence type="ECO:0000313" key="2">
    <source>
        <dbReference type="EMBL" id="KZT23865.1"/>
    </source>
</evidence>
<name>A0A165RIL5_9AGAM</name>
<gene>
    <name evidence="2" type="ORF">NEOLEDRAFT_521803</name>
</gene>
<dbReference type="InParanoid" id="A0A165RIL5"/>
<dbReference type="AlphaFoldDB" id="A0A165RIL5"/>
<proteinExistence type="predicted"/>
<organism evidence="2 3">
    <name type="scientific">Neolentinus lepideus HHB14362 ss-1</name>
    <dbReference type="NCBI Taxonomy" id="1314782"/>
    <lineage>
        <taxon>Eukaryota</taxon>
        <taxon>Fungi</taxon>
        <taxon>Dikarya</taxon>
        <taxon>Basidiomycota</taxon>
        <taxon>Agaricomycotina</taxon>
        <taxon>Agaricomycetes</taxon>
        <taxon>Gloeophyllales</taxon>
        <taxon>Gloeophyllaceae</taxon>
        <taxon>Neolentinus</taxon>
    </lineage>
</organism>
<feature type="region of interest" description="Disordered" evidence="1">
    <location>
        <begin position="1"/>
        <end position="45"/>
    </location>
</feature>
<sequence>MGFPNRPPRSGIPPAPAPPPPMFLSMSAMPPISPKPPPPREPALFALGLSKGGISSSSSSSGTKRASAFCNPVCRLALEGSFSRPFLNAEAEAL</sequence>
<dbReference type="EMBL" id="KV425582">
    <property type="protein sequence ID" value="KZT23865.1"/>
    <property type="molecule type" value="Genomic_DNA"/>
</dbReference>
<accession>A0A165RIL5</accession>
<dbReference type="Proteomes" id="UP000076761">
    <property type="component" value="Unassembled WGS sequence"/>
</dbReference>
<keyword evidence="3" id="KW-1185">Reference proteome</keyword>
<evidence type="ECO:0000313" key="3">
    <source>
        <dbReference type="Proteomes" id="UP000076761"/>
    </source>
</evidence>
<protein>
    <submittedName>
        <fullName evidence="2">Uncharacterized protein</fullName>
    </submittedName>
</protein>
<feature type="compositionally biased region" description="Pro residues" evidence="1">
    <location>
        <begin position="31"/>
        <end position="41"/>
    </location>
</feature>
<evidence type="ECO:0000256" key="1">
    <source>
        <dbReference type="SAM" id="MobiDB-lite"/>
    </source>
</evidence>